<evidence type="ECO:0000256" key="1">
    <source>
        <dbReference type="ARBA" id="ARBA00010751"/>
    </source>
</evidence>
<gene>
    <name evidence="3" type="ORF">H0194_06160</name>
</gene>
<comment type="similarity">
    <text evidence="1 2">Belongs to the UPF0145 family.</text>
</comment>
<evidence type="ECO:0000313" key="3">
    <source>
        <dbReference type="EMBL" id="QNE88695.1"/>
    </source>
</evidence>
<organism evidence="3 4">
    <name type="scientific">Corynebacterium incognita</name>
    <dbReference type="NCBI Taxonomy" id="2754725"/>
    <lineage>
        <taxon>Bacteria</taxon>
        <taxon>Bacillati</taxon>
        <taxon>Actinomycetota</taxon>
        <taxon>Actinomycetes</taxon>
        <taxon>Mycobacteriales</taxon>
        <taxon>Corynebacteriaceae</taxon>
        <taxon>Corynebacterium</taxon>
    </lineage>
</organism>
<dbReference type="KEGG" id="cik:H0194_06160"/>
<dbReference type="InterPro" id="IPR035439">
    <property type="entry name" value="UPF0145_dom_sf"/>
</dbReference>
<proteinExistence type="inferred from homology"/>
<dbReference type="RefSeq" id="WP_185175085.1">
    <property type="nucleotide sequence ID" value="NZ_CP059404.1"/>
</dbReference>
<reference evidence="3 4" key="1">
    <citation type="submission" date="2020-07" db="EMBL/GenBank/DDBJ databases">
        <title>Complete genome and description of Corynebacterium incognita strain Marseille-Q3630 sp. nov.</title>
        <authorList>
            <person name="Boxberger M."/>
        </authorList>
    </citation>
    <scope>NUCLEOTIDE SEQUENCE [LARGE SCALE GENOMIC DNA]</scope>
    <source>
        <strain evidence="3 4">Marseille-Q3630</strain>
    </source>
</reference>
<dbReference type="Proteomes" id="UP000515743">
    <property type="component" value="Chromosome"/>
</dbReference>
<accession>A0A7G7CM79</accession>
<dbReference type="PANTHER" id="PTHR34068:SF1">
    <property type="entry name" value="UPF0145 PROTEIN YBJQ"/>
    <property type="match status" value="1"/>
</dbReference>
<evidence type="ECO:0000256" key="2">
    <source>
        <dbReference type="HAMAP-Rule" id="MF_00338"/>
    </source>
</evidence>
<dbReference type="AlphaFoldDB" id="A0A7G7CM79"/>
<dbReference type="HAMAP" id="MF_00338">
    <property type="entry name" value="UPF0145"/>
    <property type="match status" value="1"/>
</dbReference>
<dbReference type="EMBL" id="CP059404">
    <property type="protein sequence ID" value="QNE88695.1"/>
    <property type="molecule type" value="Genomic_DNA"/>
</dbReference>
<evidence type="ECO:0000313" key="4">
    <source>
        <dbReference type="Proteomes" id="UP000515743"/>
    </source>
</evidence>
<sequence>MIFTTTNTVDGHRITEYMRIVAGETITGINAFKDLGAGFRNLVGGRSESYEQETVKAREQALNEMWQRASELGADAVVGVAVDYSTVGAQGALLMVSVTGTAVKLAPAN</sequence>
<dbReference type="Gene3D" id="3.30.110.70">
    <property type="entry name" value="Hypothetical protein apc22750. Chain B"/>
    <property type="match status" value="1"/>
</dbReference>
<dbReference type="PANTHER" id="PTHR34068">
    <property type="entry name" value="UPF0145 PROTEIN YBJQ"/>
    <property type="match status" value="1"/>
</dbReference>
<dbReference type="Pfam" id="PF01906">
    <property type="entry name" value="YbjQ_1"/>
    <property type="match status" value="1"/>
</dbReference>
<name>A0A7G7CM79_9CORY</name>
<protein>
    <recommendedName>
        <fullName evidence="2">UPF0145 protein H0194_06160</fullName>
    </recommendedName>
</protein>
<dbReference type="SUPFAM" id="SSF117782">
    <property type="entry name" value="YbjQ-like"/>
    <property type="match status" value="1"/>
</dbReference>
<keyword evidence="4" id="KW-1185">Reference proteome</keyword>
<dbReference type="InterPro" id="IPR002765">
    <property type="entry name" value="UPF0145_YbjQ-like"/>
</dbReference>